<accession>A0A1W5CXU1</accession>
<keyword evidence="2" id="KW-1185">Reference proteome</keyword>
<reference evidence="2" key="1">
    <citation type="submission" date="2017-03" db="EMBL/GenBank/DDBJ databases">
        <authorList>
            <person name="Sharma R."/>
            <person name="Thines M."/>
        </authorList>
    </citation>
    <scope>NUCLEOTIDE SEQUENCE [LARGE SCALE GENOMIC DNA]</scope>
</reference>
<sequence length="433" mass="49106">MFQSWTLIIVPTILSYIYLASTLRHRRVKAMHQKYPYPTRDSFCTMTVADAHAIHNSLAQYEFPKVFSSATMFALFKARPPSSAPPLLPKYEPHQANTTTARRPQQAYGIPSISSLLVTTGQFTNNNTSSKRVADTSALLLEAALNPPGSSRSTAAIARINYLHNRHRARGTITGPDLLYTLSLFALEPSRWVARYEWRALTDMELCALGTFWKSMGDALEVPYDALHSHSSGWRDGLEWLQELRNWSREYEEKHMVPAASNKRLADATLDLLLWKVPRGLHGVGKNVAATVLEERLRAAMMIDAPPRIYDRIFNAVITIRKLVLRYLSLPRRRGVQYLTTPTPSGRLHLRRYRGHPWYVEPTVKNRWGVSAWLTWWRGGALPGDEGEKYAPEGFLCAEVGPSGLQNKGLQEMEEDRERMMKLSRGGCPFALL</sequence>
<dbReference type="EMBL" id="FWEW01000786">
    <property type="protein sequence ID" value="SLM35651.1"/>
    <property type="molecule type" value="Genomic_DNA"/>
</dbReference>
<dbReference type="InterPro" id="IPR046366">
    <property type="entry name" value="MPAB"/>
</dbReference>
<evidence type="ECO:0000313" key="2">
    <source>
        <dbReference type="Proteomes" id="UP000192927"/>
    </source>
</evidence>
<dbReference type="GO" id="GO:0016491">
    <property type="term" value="F:oxidoreductase activity"/>
    <property type="evidence" value="ECO:0007669"/>
    <property type="project" value="InterPro"/>
</dbReference>
<name>A0A1W5CXU1_9LECA</name>
<proteinExistence type="predicted"/>
<evidence type="ECO:0008006" key="3">
    <source>
        <dbReference type="Google" id="ProtNLM"/>
    </source>
</evidence>
<dbReference type="AlphaFoldDB" id="A0A1W5CXU1"/>
<dbReference type="PANTHER" id="PTHR36124">
    <property type="match status" value="1"/>
</dbReference>
<dbReference type="Proteomes" id="UP000192927">
    <property type="component" value="Unassembled WGS sequence"/>
</dbReference>
<organism evidence="1 2">
    <name type="scientific">Lasallia pustulata</name>
    <dbReference type="NCBI Taxonomy" id="136370"/>
    <lineage>
        <taxon>Eukaryota</taxon>
        <taxon>Fungi</taxon>
        <taxon>Dikarya</taxon>
        <taxon>Ascomycota</taxon>
        <taxon>Pezizomycotina</taxon>
        <taxon>Lecanoromycetes</taxon>
        <taxon>OSLEUM clade</taxon>
        <taxon>Umbilicariomycetidae</taxon>
        <taxon>Umbilicariales</taxon>
        <taxon>Umbilicariaceae</taxon>
        <taxon>Lasallia</taxon>
    </lineage>
</organism>
<dbReference type="PANTHER" id="PTHR36124:SF1">
    <property type="entry name" value="ER-BOUND OXYGENASE MPAB_MPAB'_RUBBER OXYGENASE CATALYTIC DOMAIN-CONTAINING PROTEIN"/>
    <property type="match status" value="1"/>
</dbReference>
<protein>
    <recommendedName>
        <fullName evidence="3">ER-bound oxygenase mpaB/mpaB'/Rubber oxygenase catalytic domain-containing protein</fullName>
    </recommendedName>
</protein>
<evidence type="ECO:0000313" key="1">
    <source>
        <dbReference type="EMBL" id="SLM35651.1"/>
    </source>
</evidence>